<keyword evidence="3" id="KW-1185">Reference proteome</keyword>
<feature type="transmembrane region" description="Helical" evidence="1">
    <location>
        <begin position="20"/>
        <end position="40"/>
    </location>
</feature>
<reference evidence="2 3" key="1">
    <citation type="submission" date="2013-10" db="EMBL/GenBank/DDBJ databases">
        <title>The Genome Sequence of Acinetobacter tjernbergiae CIP107465.</title>
        <authorList>
            <consortium name="The Broad Institute Genomics Platform"/>
            <consortium name="The Broad Institute Genome Sequencing Center for Infectious Disease"/>
            <person name="Cerqueira G."/>
            <person name="Feldgarden M."/>
            <person name="Courvalin P."/>
            <person name="Grillot-Courvalin C."/>
            <person name="Clermont D."/>
            <person name="Rocha E."/>
            <person name="Yoon E.-J."/>
            <person name="Nemec A."/>
            <person name="Young S.K."/>
            <person name="Zeng Q."/>
            <person name="Gargeya S."/>
            <person name="Fitzgerald M."/>
            <person name="Abouelleil A."/>
            <person name="Alvarado L."/>
            <person name="Berlin A.M."/>
            <person name="Chapman S.B."/>
            <person name="Gainer-Dewar J."/>
            <person name="Goldberg J."/>
            <person name="Gnerre S."/>
            <person name="Griggs A."/>
            <person name="Gujja S."/>
            <person name="Hansen M."/>
            <person name="Howarth C."/>
            <person name="Imamovic A."/>
            <person name="Ireland A."/>
            <person name="Larimer J."/>
            <person name="McCowan C."/>
            <person name="Murphy C."/>
            <person name="Pearson M."/>
            <person name="Poon T.W."/>
            <person name="Priest M."/>
            <person name="Roberts A."/>
            <person name="Saif S."/>
            <person name="Shea T."/>
            <person name="Sykes S."/>
            <person name="Wortman J."/>
            <person name="Nusbaum C."/>
            <person name="Birren B."/>
        </authorList>
    </citation>
    <scope>NUCLEOTIDE SEQUENCE [LARGE SCALE GENOMIC DNA]</scope>
    <source>
        <strain evidence="2 3">CIP 107465</strain>
    </source>
</reference>
<keyword evidence="1" id="KW-0472">Membrane</keyword>
<dbReference type="EMBL" id="AYEV01000031">
    <property type="protein sequence ID" value="ESK54394.1"/>
    <property type="molecule type" value="Genomic_DNA"/>
</dbReference>
<keyword evidence="1" id="KW-0812">Transmembrane</keyword>
<dbReference type="NCBIfam" id="TIGR02532">
    <property type="entry name" value="IV_pilin_GFxxxE"/>
    <property type="match status" value="1"/>
</dbReference>
<dbReference type="PATRIC" id="fig|1120928.5.peg.2782"/>
<dbReference type="InterPro" id="IPR032092">
    <property type="entry name" value="PilW"/>
</dbReference>
<evidence type="ECO:0000313" key="3">
    <source>
        <dbReference type="Proteomes" id="UP000017404"/>
    </source>
</evidence>
<dbReference type="AlphaFoldDB" id="V2W326"/>
<dbReference type="Pfam" id="PF16074">
    <property type="entry name" value="PilW"/>
    <property type="match status" value="1"/>
</dbReference>
<evidence type="ECO:0000256" key="1">
    <source>
        <dbReference type="SAM" id="Phobius"/>
    </source>
</evidence>
<dbReference type="Pfam" id="PF07963">
    <property type="entry name" value="N_methyl"/>
    <property type="match status" value="1"/>
</dbReference>
<dbReference type="Proteomes" id="UP000017404">
    <property type="component" value="Unassembled WGS sequence"/>
</dbReference>
<dbReference type="STRING" id="202955.GCA_000759995_01412"/>
<dbReference type="PROSITE" id="PS00409">
    <property type="entry name" value="PROKAR_NTER_METHYL"/>
    <property type="match status" value="1"/>
</dbReference>
<dbReference type="eggNOG" id="COG4966">
    <property type="taxonomic scope" value="Bacteria"/>
</dbReference>
<dbReference type="GO" id="GO:0043683">
    <property type="term" value="P:type IV pilus assembly"/>
    <property type="evidence" value="ECO:0007669"/>
    <property type="project" value="InterPro"/>
</dbReference>
<dbReference type="InterPro" id="IPR012902">
    <property type="entry name" value="N_methyl_site"/>
</dbReference>
<dbReference type="SUPFAM" id="SSF54523">
    <property type="entry name" value="Pili subunits"/>
    <property type="match status" value="1"/>
</dbReference>
<protein>
    <recommendedName>
        <fullName evidence="4">Prepilin-type N-terminal cleavage/methylation domain-containing protein</fullName>
    </recommendedName>
</protein>
<dbReference type="InterPro" id="IPR045584">
    <property type="entry name" value="Pilin-like"/>
</dbReference>
<name>V2W326_9GAMM</name>
<keyword evidence="1" id="KW-1133">Transmembrane helix</keyword>
<dbReference type="RefSeq" id="WP_018678798.1">
    <property type="nucleotide sequence ID" value="NZ_AYEV01000031.1"/>
</dbReference>
<evidence type="ECO:0000313" key="2">
    <source>
        <dbReference type="EMBL" id="ESK54394.1"/>
    </source>
</evidence>
<accession>V2W326</accession>
<sequence length="335" mass="36202">MNSLLKRNNYYSSQQGFTLIELMVALALGLLITAAAIQLFTGSLLSSRMQQANDELQNSGIFGLDYIVRDIRLANYANTNNPELNEQTPWGGIVLTANNGVLTNTNLPIPASAPFIAQGLLSHSVGTGEAVSSVQNQWQGLSNVDIQSDQLTIQFVAPNAMVNCEGANVQARDYVIQRYFLRRDPATATSGVDYGLACDANTPTPVGTAAVSTPTTLLGFGDAGEMIIPRVDHFTIQLGARSATGNFAYYTINQYRQLAISARATTPPGIPPRIVSVKFAVLVRSLDNTKNAAIDLSKKIDVLNQNVDLTDKTTKYARRVYTTTVALRNALGERI</sequence>
<gene>
    <name evidence="2" type="ORF">F990_02753</name>
</gene>
<proteinExistence type="predicted"/>
<organism evidence="2 3">
    <name type="scientific">Acinetobacter tjernbergiae DSM 14971 = CIP 107465</name>
    <dbReference type="NCBI Taxonomy" id="1120928"/>
    <lineage>
        <taxon>Bacteria</taxon>
        <taxon>Pseudomonadati</taxon>
        <taxon>Pseudomonadota</taxon>
        <taxon>Gammaproteobacteria</taxon>
        <taxon>Moraxellales</taxon>
        <taxon>Moraxellaceae</taxon>
        <taxon>Acinetobacter</taxon>
    </lineage>
</organism>
<comment type="caution">
    <text evidence="2">The sequence shown here is derived from an EMBL/GenBank/DDBJ whole genome shotgun (WGS) entry which is preliminary data.</text>
</comment>
<evidence type="ECO:0008006" key="4">
    <source>
        <dbReference type="Google" id="ProtNLM"/>
    </source>
</evidence>
<dbReference type="OrthoDB" id="6712892at2"/>